<evidence type="ECO:0000256" key="3">
    <source>
        <dbReference type="ARBA" id="ARBA00022777"/>
    </source>
</evidence>
<dbReference type="EMBL" id="JAGUCO010000001">
    <property type="protein sequence ID" value="MBS2096915.1"/>
    <property type="molecule type" value="Genomic_DNA"/>
</dbReference>
<comment type="caution">
    <text evidence="6">The sequence shown here is derived from an EMBL/GenBank/DDBJ whole genome shotgun (WGS) entry which is preliminary data.</text>
</comment>
<dbReference type="Pfam" id="PF00069">
    <property type="entry name" value="Pkinase"/>
    <property type="match status" value="1"/>
</dbReference>
<gene>
    <name evidence="6" type="ORF">KEM10_01415</name>
</gene>
<evidence type="ECO:0000256" key="2">
    <source>
        <dbReference type="ARBA" id="ARBA00022741"/>
    </source>
</evidence>
<dbReference type="InterPro" id="IPR008271">
    <property type="entry name" value="Ser/Thr_kinase_AS"/>
</dbReference>
<accession>A0ABS5JPY9</accession>
<dbReference type="InterPro" id="IPR000719">
    <property type="entry name" value="Prot_kinase_dom"/>
</dbReference>
<feature type="domain" description="Protein kinase" evidence="5">
    <location>
        <begin position="1"/>
        <end position="291"/>
    </location>
</feature>
<dbReference type="PANTHER" id="PTHR24348:SF22">
    <property type="entry name" value="NON-SPECIFIC SERINE_THREONINE PROTEIN KINASE"/>
    <property type="match status" value="1"/>
</dbReference>
<evidence type="ECO:0000313" key="6">
    <source>
        <dbReference type="EMBL" id="MBS2096915.1"/>
    </source>
</evidence>
<dbReference type="SMART" id="SM00220">
    <property type="entry name" value="S_TKc"/>
    <property type="match status" value="1"/>
</dbReference>
<dbReference type="PROSITE" id="PS50011">
    <property type="entry name" value="PROTEIN_KINASE_DOM"/>
    <property type="match status" value="1"/>
</dbReference>
<organism evidence="6 7">
    <name type="scientific">Carboxylicivirga linearis</name>
    <dbReference type="NCBI Taxonomy" id="1628157"/>
    <lineage>
        <taxon>Bacteria</taxon>
        <taxon>Pseudomonadati</taxon>
        <taxon>Bacteroidota</taxon>
        <taxon>Bacteroidia</taxon>
        <taxon>Marinilabiliales</taxon>
        <taxon>Marinilabiliaceae</taxon>
        <taxon>Carboxylicivirga</taxon>
    </lineage>
</organism>
<keyword evidence="2" id="KW-0547">Nucleotide-binding</keyword>
<dbReference type="RefSeq" id="WP_212212510.1">
    <property type="nucleotide sequence ID" value="NZ_JAGUCO010000001.1"/>
</dbReference>
<evidence type="ECO:0000313" key="7">
    <source>
        <dbReference type="Proteomes" id="UP000708576"/>
    </source>
</evidence>
<name>A0ABS5JPY9_9BACT</name>
<evidence type="ECO:0000256" key="4">
    <source>
        <dbReference type="ARBA" id="ARBA00022840"/>
    </source>
</evidence>
<dbReference type="PANTHER" id="PTHR24348">
    <property type="entry name" value="SERINE/THREONINE-PROTEIN KINASE UNC-51-RELATED"/>
    <property type="match status" value="1"/>
</dbReference>
<dbReference type="Gene3D" id="1.10.510.10">
    <property type="entry name" value="Transferase(Phosphotransferase) domain 1"/>
    <property type="match status" value="1"/>
</dbReference>
<evidence type="ECO:0000256" key="1">
    <source>
        <dbReference type="ARBA" id="ARBA00022679"/>
    </source>
</evidence>
<evidence type="ECO:0000259" key="5">
    <source>
        <dbReference type="PROSITE" id="PS50011"/>
    </source>
</evidence>
<keyword evidence="3 6" id="KW-0418">Kinase</keyword>
<dbReference type="GO" id="GO:0016301">
    <property type="term" value="F:kinase activity"/>
    <property type="evidence" value="ECO:0007669"/>
    <property type="project" value="UniProtKB-KW"/>
</dbReference>
<dbReference type="Proteomes" id="UP000708576">
    <property type="component" value="Unassembled WGS sequence"/>
</dbReference>
<keyword evidence="1" id="KW-0808">Transferase</keyword>
<protein>
    <submittedName>
        <fullName evidence="6">Protein kinase</fullName>
    </submittedName>
</protein>
<keyword evidence="7" id="KW-1185">Reference proteome</keyword>
<proteinExistence type="predicted"/>
<sequence length="310" mass="36093">MKELNINGSSGSYTFQAEQENRIHIGVRNIDQLPVCLKKIKHNNQAYLKSFEKFSSINHPAIAKSLELINEDNEMYVIREYHSGTSLKSIIETRSLYHKVTEQFFIKLTIALLKAVDVLHQAQILHLDLKPANIIIRHKEGELPTQWDPDKLLLIDLEQSLCFPVEKGFRNRFTLIYSPPEQLLNRLHLLNPSSDISAIGILLYEMISGSAPYCDCNPEMLLHLQLTYPIKKRPTMRDDFFLIIQKASYKASFPKPPRMLDYDTIDSILIEGMNNRYQTCDEMIKPLNDYLEIIKNEPSWWLKLLRRMGF</sequence>
<dbReference type="InterPro" id="IPR045269">
    <property type="entry name" value="Atg1-like"/>
</dbReference>
<dbReference type="InterPro" id="IPR011009">
    <property type="entry name" value="Kinase-like_dom_sf"/>
</dbReference>
<dbReference type="SUPFAM" id="SSF56112">
    <property type="entry name" value="Protein kinase-like (PK-like)"/>
    <property type="match status" value="1"/>
</dbReference>
<reference evidence="6 7" key="1">
    <citation type="journal article" date="2015" name="Int. J. Syst. Evol. Microbiol.">
        <title>Carboxylicivirga linearis sp. nov., isolated from a sea cucumber culture pond.</title>
        <authorList>
            <person name="Wang F.Q."/>
            <person name="Zhou Y.X."/>
            <person name="Lin X.Z."/>
            <person name="Chen G.J."/>
            <person name="Du Z.J."/>
        </authorList>
    </citation>
    <scope>NUCLEOTIDE SEQUENCE [LARGE SCALE GENOMIC DNA]</scope>
    <source>
        <strain evidence="6 7">FB218</strain>
    </source>
</reference>
<keyword evidence="4" id="KW-0067">ATP-binding</keyword>
<dbReference type="PROSITE" id="PS00108">
    <property type="entry name" value="PROTEIN_KINASE_ST"/>
    <property type="match status" value="1"/>
</dbReference>